<keyword evidence="2" id="KW-1185">Reference proteome</keyword>
<protein>
    <submittedName>
        <fullName evidence="1">Uncharacterized protein</fullName>
    </submittedName>
</protein>
<accession>A0AA86S4J1</accession>
<organism evidence="1 2">
    <name type="scientific">Sphenostylis stenocarpa</name>
    <dbReference type="NCBI Taxonomy" id="92480"/>
    <lineage>
        <taxon>Eukaryota</taxon>
        <taxon>Viridiplantae</taxon>
        <taxon>Streptophyta</taxon>
        <taxon>Embryophyta</taxon>
        <taxon>Tracheophyta</taxon>
        <taxon>Spermatophyta</taxon>
        <taxon>Magnoliopsida</taxon>
        <taxon>eudicotyledons</taxon>
        <taxon>Gunneridae</taxon>
        <taxon>Pentapetalae</taxon>
        <taxon>rosids</taxon>
        <taxon>fabids</taxon>
        <taxon>Fabales</taxon>
        <taxon>Fabaceae</taxon>
        <taxon>Papilionoideae</taxon>
        <taxon>50 kb inversion clade</taxon>
        <taxon>NPAAA clade</taxon>
        <taxon>indigoferoid/millettioid clade</taxon>
        <taxon>Phaseoleae</taxon>
        <taxon>Sphenostylis</taxon>
    </lineage>
</organism>
<proteinExistence type="predicted"/>
<dbReference type="AlphaFoldDB" id="A0AA86S4J1"/>
<name>A0AA86S4J1_9FABA</name>
<dbReference type="Proteomes" id="UP001189624">
    <property type="component" value="Chromosome 3"/>
</dbReference>
<dbReference type="EMBL" id="OY731400">
    <property type="protein sequence ID" value="CAJ1941576.1"/>
    <property type="molecule type" value="Genomic_DNA"/>
</dbReference>
<reference evidence="1" key="1">
    <citation type="submission" date="2023-10" db="EMBL/GenBank/DDBJ databases">
        <authorList>
            <person name="Domelevo Entfellner J.-B."/>
        </authorList>
    </citation>
    <scope>NUCLEOTIDE SEQUENCE</scope>
</reference>
<evidence type="ECO:0000313" key="2">
    <source>
        <dbReference type="Proteomes" id="UP001189624"/>
    </source>
</evidence>
<gene>
    <name evidence="1" type="ORF">AYBTSS11_LOCUS10346</name>
</gene>
<sequence length="75" mass="8345">MLKTDKNNWEKIKIDFLCNIGIAFAINGVPGGRVELTLPNKVITTHASLAFSNYTRSYTHLLFNSCRISTTAILS</sequence>
<evidence type="ECO:0000313" key="1">
    <source>
        <dbReference type="EMBL" id="CAJ1941576.1"/>
    </source>
</evidence>
<dbReference type="Gramene" id="rna-AYBTSS11_LOCUS10346">
    <property type="protein sequence ID" value="CAJ1941576.1"/>
    <property type="gene ID" value="gene-AYBTSS11_LOCUS10346"/>
</dbReference>